<dbReference type="InterPro" id="IPR009915">
    <property type="entry name" value="NnrU_dom"/>
</dbReference>
<feature type="transmembrane region" description="Helical" evidence="5">
    <location>
        <begin position="42"/>
        <end position="63"/>
    </location>
</feature>
<organism evidence="7">
    <name type="scientific">Candidatus Nitrotoga fabula</name>
    <dbReference type="NCBI Taxonomy" id="2182327"/>
    <lineage>
        <taxon>Bacteria</taxon>
        <taxon>Pseudomonadati</taxon>
        <taxon>Pseudomonadota</taxon>
        <taxon>Betaproteobacteria</taxon>
        <taxon>Nitrosomonadales</taxon>
        <taxon>Gallionellaceae</taxon>
        <taxon>Candidatus Nitrotoga</taxon>
    </lineage>
</organism>
<evidence type="ECO:0000256" key="5">
    <source>
        <dbReference type="SAM" id="Phobius"/>
    </source>
</evidence>
<dbReference type="Pfam" id="PF07298">
    <property type="entry name" value="NnrU"/>
    <property type="match status" value="1"/>
</dbReference>
<keyword evidence="4 5" id="KW-0472">Membrane</keyword>
<feature type="transmembrane region" description="Helical" evidence="5">
    <location>
        <begin position="115"/>
        <end position="141"/>
    </location>
</feature>
<sequence>MQLLTLLYGLVLFLGVHSIRIFGEETRNMLIDSWGKNSYRAIYSVPSLVGLLLIIMGYIEANLEPVYLWNPPTGMRHLTILLMLVSTILLFTTYIPNNHIKLKLRHPMTVGVKVWAFAHLLSNGTLADLVLFGSFLLWSILIYRNARSRPVEIIHPNWRFTALTILAGTAIWFVFIKWLHLMLFGVSPV</sequence>
<accession>A0A2X0QTB2</accession>
<dbReference type="AlphaFoldDB" id="A0A2X0QTB2"/>
<feature type="transmembrane region" description="Helical" evidence="5">
    <location>
        <begin position="75"/>
        <end position="95"/>
    </location>
</feature>
<keyword evidence="3 5" id="KW-1133">Transmembrane helix</keyword>
<feature type="transmembrane region" description="Helical" evidence="5">
    <location>
        <begin position="162"/>
        <end position="186"/>
    </location>
</feature>
<dbReference type="GO" id="GO:0016020">
    <property type="term" value="C:membrane"/>
    <property type="evidence" value="ECO:0007669"/>
    <property type="project" value="UniProtKB-SubCell"/>
</dbReference>
<evidence type="ECO:0000313" key="7">
    <source>
        <dbReference type="EMBL" id="SPS05383.1"/>
    </source>
</evidence>
<keyword evidence="2 5" id="KW-0812">Transmembrane</keyword>
<reference evidence="7" key="1">
    <citation type="submission" date="2018-05" db="EMBL/GenBank/DDBJ databases">
        <authorList>
            <person name="Lanie J.A."/>
            <person name="Ng W.-L."/>
            <person name="Kazmierczak K.M."/>
            <person name="Andrzejewski T.M."/>
            <person name="Davidsen T.M."/>
            <person name="Wayne K.J."/>
            <person name="Tettelin H."/>
            <person name="Glass J.I."/>
            <person name="Rusch D."/>
            <person name="Podicherti R."/>
            <person name="Tsui H.-C.T."/>
            <person name="Winkler M.E."/>
        </authorList>
    </citation>
    <scope>NUCLEOTIDE SEQUENCE</scope>
    <source>
        <strain evidence="7">KNB</strain>
    </source>
</reference>
<proteinExistence type="predicted"/>
<protein>
    <submittedName>
        <fullName evidence="7">NnrU</fullName>
    </submittedName>
</protein>
<evidence type="ECO:0000256" key="3">
    <source>
        <dbReference type="ARBA" id="ARBA00022989"/>
    </source>
</evidence>
<evidence type="ECO:0000259" key="6">
    <source>
        <dbReference type="Pfam" id="PF07298"/>
    </source>
</evidence>
<evidence type="ECO:0000256" key="4">
    <source>
        <dbReference type="ARBA" id="ARBA00023136"/>
    </source>
</evidence>
<feature type="domain" description="NnrU" evidence="6">
    <location>
        <begin position="6"/>
        <end position="188"/>
    </location>
</feature>
<name>A0A2X0QTB2_9PROT</name>
<gene>
    <name evidence="7" type="ORF">NITFAB_0973</name>
</gene>
<evidence type="ECO:0000256" key="1">
    <source>
        <dbReference type="ARBA" id="ARBA00004141"/>
    </source>
</evidence>
<evidence type="ECO:0000256" key="2">
    <source>
        <dbReference type="ARBA" id="ARBA00022692"/>
    </source>
</evidence>
<dbReference type="EMBL" id="LS423452">
    <property type="protein sequence ID" value="SPS05383.1"/>
    <property type="molecule type" value="Genomic_DNA"/>
</dbReference>
<comment type="subcellular location">
    <subcellularLocation>
        <location evidence="1">Membrane</location>
        <topology evidence="1">Multi-pass membrane protein</topology>
    </subcellularLocation>
</comment>